<reference evidence="2 3" key="1">
    <citation type="submission" date="2015-05" db="EMBL/GenBank/DDBJ databases">
        <title>Genome sequence of Mycobacterium haemophilum.</title>
        <authorList>
            <person name="Greninger A.L."/>
            <person name="Cunningham G."/>
            <person name="Miller S."/>
        </authorList>
    </citation>
    <scope>NUCLEOTIDE SEQUENCE [LARGE SCALE GENOMIC DNA]</scope>
    <source>
        <strain evidence="3">UC1</strain>
    </source>
</reference>
<dbReference type="Proteomes" id="UP000036334">
    <property type="component" value="Unassembled WGS sequence"/>
</dbReference>
<dbReference type="PANTHER" id="PTHR43433:SF10">
    <property type="entry name" value="AB HYDROLASE-1 DOMAIN-CONTAINING PROTEIN"/>
    <property type="match status" value="1"/>
</dbReference>
<dbReference type="InterPro" id="IPR029058">
    <property type="entry name" value="AB_hydrolase_fold"/>
</dbReference>
<proteinExistence type="predicted"/>
<accession>A0A0I9XJ08</accession>
<dbReference type="InterPro" id="IPR000073">
    <property type="entry name" value="AB_hydrolase_1"/>
</dbReference>
<evidence type="ECO:0000313" key="2">
    <source>
        <dbReference type="EMBL" id="KLO38404.1"/>
    </source>
</evidence>
<dbReference type="STRING" id="1202450.B586_04995"/>
<comment type="caution">
    <text evidence="2">The sequence shown here is derived from an EMBL/GenBank/DDBJ whole genome shotgun (WGS) entry which is preliminary data.</text>
</comment>
<protein>
    <recommendedName>
        <fullName evidence="1">AB hydrolase-1 domain-containing protein</fullName>
    </recommendedName>
</protein>
<dbReference type="EMBL" id="LDPR01000002">
    <property type="protein sequence ID" value="KLO38404.1"/>
    <property type="molecule type" value="Genomic_DNA"/>
</dbReference>
<dbReference type="OrthoDB" id="9800988at2"/>
<dbReference type="PATRIC" id="fig|29311.18.peg.2415"/>
<sequence length="295" mass="32458">MRKRQRKSMIVGVVEGTVCTSDGRSLAYAQMGQLDGSPLLYFHGTPGSRLDWDHPFNRPALNGSGVRLIGIDRPGFGGSTHQPRRRYADWPADVLTVADELELDRFAILGYSGGARYTIACALAFPERLTFVGIVSGVDPTRTLRFGRGVNTRKVMKGRLLGLAPAVGRWYIRQTSPAKYAQLAIHPVDRAIYPEAEEFFADAYAEATRNGPHGLAEEWRLWGTSSGLDLDLAGVECLVHLWHGELDGAVPLHHAEHVAKLIPKAQLEVLPRAGHFHGTDLWRSVFQAAQASTSR</sequence>
<feature type="domain" description="AB hydrolase-1" evidence="1">
    <location>
        <begin position="40"/>
        <end position="277"/>
    </location>
</feature>
<dbReference type="SUPFAM" id="SSF53474">
    <property type="entry name" value="alpha/beta-Hydrolases"/>
    <property type="match status" value="1"/>
</dbReference>
<dbReference type="InterPro" id="IPR050471">
    <property type="entry name" value="AB_hydrolase"/>
</dbReference>
<evidence type="ECO:0000259" key="1">
    <source>
        <dbReference type="Pfam" id="PF12697"/>
    </source>
</evidence>
<gene>
    <name evidence="2" type="ORF">ABH38_03030</name>
</gene>
<dbReference type="Pfam" id="PF12697">
    <property type="entry name" value="Abhydrolase_6"/>
    <property type="match status" value="1"/>
</dbReference>
<dbReference type="Gene3D" id="3.40.50.1820">
    <property type="entry name" value="alpha/beta hydrolase"/>
    <property type="match status" value="1"/>
</dbReference>
<organism evidence="2 3">
    <name type="scientific">Mycobacterium haemophilum</name>
    <dbReference type="NCBI Taxonomy" id="29311"/>
    <lineage>
        <taxon>Bacteria</taxon>
        <taxon>Bacillati</taxon>
        <taxon>Actinomycetota</taxon>
        <taxon>Actinomycetes</taxon>
        <taxon>Mycobacteriales</taxon>
        <taxon>Mycobacteriaceae</taxon>
        <taxon>Mycobacterium</taxon>
    </lineage>
</organism>
<name>A0A0I9XJ08_9MYCO</name>
<keyword evidence="3" id="KW-1185">Reference proteome</keyword>
<dbReference type="GO" id="GO:0003824">
    <property type="term" value="F:catalytic activity"/>
    <property type="evidence" value="ECO:0007669"/>
    <property type="project" value="UniProtKB-ARBA"/>
</dbReference>
<dbReference type="PANTHER" id="PTHR43433">
    <property type="entry name" value="HYDROLASE, ALPHA/BETA FOLD FAMILY PROTEIN"/>
    <property type="match status" value="1"/>
</dbReference>
<dbReference type="AlphaFoldDB" id="A0A0I9XJ08"/>
<evidence type="ECO:0000313" key="3">
    <source>
        <dbReference type="Proteomes" id="UP000036334"/>
    </source>
</evidence>